<dbReference type="AlphaFoldDB" id="A0A1E4TBY3"/>
<evidence type="ECO:0000256" key="1">
    <source>
        <dbReference type="SAM" id="MobiDB-lite"/>
    </source>
</evidence>
<dbReference type="PANTHER" id="PTHR15327">
    <property type="entry name" value="MICROFIBRIL-ASSOCIATED PROTEIN"/>
    <property type="match status" value="1"/>
</dbReference>
<dbReference type="OrthoDB" id="1111734at2759"/>
<dbReference type="Proteomes" id="UP000095023">
    <property type="component" value="Unassembled WGS sequence"/>
</dbReference>
<dbReference type="InterPro" id="IPR009730">
    <property type="entry name" value="MFAP1_C"/>
</dbReference>
<dbReference type="Pfam" id="PF06991">
    <property type="entry name" value="MFAP1"/>
    <property type="match status" value="1"/>
</dbReference>
<reference evidence="4" key="1">
    <citation type="submission" date="2016-02" db="EMBL/GenBank/DDBJ databases">
        <title>Comparative genomics of biotechnologically important yeasts.</title>
        <authorList>
            <consortium name="DOE Joint Genome Institute"/>
            <person name="Riley R."/>
            <person name="Haridas S."/>
            <person name="Wolfe K.H."/>
            <person name="Lopes M.R."/>
            <person name="Hittinger C.T."/>
            <person name="Goker M."/>
            <person name="Salamov A."/>
            <person name="Wisecaver J."/>
            <person name="Long T.M."/>
            <person name="Aerts A.L."/>
            <person name="Barry K."/>
            <person name="Choi C."/>
            <person name="Clum A."/>
            <person name="Coughlan A.Y."/>
            <person name="Deshpande S."/>
            <person name="Douglass A.P."/>
            <person name="Hanson S.J."/>
            <person name="Klenk H.-P."/>
            <person name="Labutti K."/>
            <person name="Lapidus A."/>
            <person name="Lindquist E."/>
            <person name="Lipzen A."/>
            <person name="Meier-Kolthoff J.P."/>
            <person name="Ohm R.A."/>
            <person name="Otillar R.P."/>
            <person name="Pangilinan J."/>
            <person name="Peng Y."/>
            <person name="Rokas A."/>
            <person name="Rosa C.A."/>
            <person name="Scheuner C."/>
            <person name="Sibirny A.A."/>
            <person name="Slot J.C."/>
            <person name="Stielow J.B."/>
            <person name="Sun H."/>
            <person name="Kurtzman C.P."/>
            <person name="Blackwell M."/>
            <person name="Jeffries T.W."/>
            <person name="Grigoriev I.V."/>
        </authorList>
    </citation>
    <scope>NUCLEOTIDE SEQUENCE [LARGE SCALE GENOMIC DNA]</scope>
    <source>
        <strain evidence="4">NRRL Y-17796</strain>
    </source>
</reference>
<dbReference type="InterPro" id="IPR033194">
    <property type="entry name" value="MFAP1"/>
</dbReference>
<feature type="compositionally biased region" description="Basic and acidic residues" evidence="1">
    <location>
        <begin position="47"/>
        <end position="69"/>
    </location>
</feature>
<sequence>MIGSRRRYWRGKAPDAEGSESDSDLSDRSPNESDLADDDATNASNEAEERSNENSEPVEQRNAPRELPSRELPSVDQEPELIIDQDQLTPAPTEQGVSRTVEISDLVDREDTIMLSKEIEPRSQTDETKSSDESDSSESSDNGLLSTVRPTFISKKHTTNLAKQSTTKKLTSLDMIESSKKRIMSRTEELNAFERLLAEVDDTDGVDPEAERLAWEKRELARVAREQEEANESARKSDENENKTAHESSANQRPRGRSIKAAFYQDDEVVKRNVSGLTEYEMLSRNAGHKALRVRYDVIGKGGQTRHVSAKDEDTAKDSLWEDRSNIIAKRTANKLGGLTDEVHKKKKTN</sequence>
<evidence type="ECO:0000313" key="4">
    <source>
        <dbReference type="Proteomes" id="UP000095023"/>
    </source>
</evidence>
<name>A0A1E4TBY3_9ASCO</name>
<evidence type="ECO:0000313" key="3">
    <source>
        <dbReference type="EMBL" id="ODV89276.1"/>
    </source>
</evidence>
<dbReference type="EMBL" id="KV453843">
    <property type="protein sequence ID" value="ODV89276.1"/>
    <property type="molecule type" value="Genomic_DNA"/>
</dbReference>
<protein>
    <recommendedName>
        <fullName evidence="2">Micro-fibrillar-associated protein 1 C-terminal domain-containing protein</fullName>
    </recommendedName>
</protein>
<evidence type="ECO:0000259" key="2">
    <source>
        <dbReference type="Pfam" id="PF06991"/>
    </source>
</evidence>
<accession>A0A1E4TBY3</accession>
<feature type="domain" description="Micro-fibrillar-associated protein 1 C-terminal" evidence="2">
    <location>
        <begin position="156"/>
        <end position="247"/>
    </location>
</feature>
<feature type="region of interest" description="Disordered" evidence="1">
    <location>
        <begin position="1"/>
        <end position="167"/>
    </location>
</feature>
<organism evidence="3 4">
    <name type="scientific">Tortispora caseinolytica NRRL Y-17796</name>
    <dbReference type="NCBI Taxonomy" id="767744"/>
    <lineage>
        <taxon>Eukaryota</taxon>
        <taxon>Fungi</taxon>
        <taxon>Dikarya</taxon>
        <taxon>Ascomycota</taxon>
        <taxon>Saccharomycotina</taxon>
        <taxon>Trigonopsidomycetes</taxon>
        <taxon>Trigonopsidales</taxon>
        <taxon>Trigonopsidaceae</taxon>
        <taxon>Tortispora</taxon>
    </lineage>
</organism>
<gene>
    <name evidence="3" type="ORF">CANCADRAFT_45720</name>
</gene>
<feature type="compositionally biased region" description="Basic and acidic residues" evidence="1">
    <location>
        <begin position="106"/>
        <end position="132"/>
    </location>
</feature>
<proteinExistence type="predicted"/>
<feature type="region of interest" description="Disordered" evidence="1">
    <location>
        <begin position="223"/>
        <end position="264"/>
    </location>
</feature>
<feature type="compositionally biased region" description="Basic residues" evidence="1">
    <location>
        <begin position="1"/>
        <end position="10"/>
    </location>
</feature>
<feature type="compositionally biased region" description="Basic and acidic residues" evidence="1">
    <location>
        <begin position="223"/>
        <end position="246"/>
    </location>
</feature>
<feature type="compositionally biased region" description="Polar residues" evidence="1">
    <location>
        <begin position="86"/>
        <end position="98"/>
    </location>
</feature>
<keyword evidence="4" id="KW-1185">Reference proteome</keyword>